<evidence type="ECO:0000313" key="8">
    <source>
        <dbReference type="EMBL" id="MBC6489474.1"/>
    </source>
</evidence>
<dbReference type="Pfam" id="PF04138">
    <property type="entry name" value="GtrA_DPMS_TM"/>
    <property type="match status" value="1"/>
</dbReference>
<evidence type="ECO:0000256" key="3">
    <source>
        <dbReference type="ARBA" id="ARBA00022692"/>
    </source>
</evidence>
<feature type="transmembrane region" description="Helical" evidence="6">
    <location>
        <begin position="73"/>
        <end position="92"/>
    </location>
</feature>
<keyword evidence="4 6" id="KW-1133">Transmembrane helix</keyword>
<dbReference type="EMBL" id="MBUA01000001">
    <property type="protein sequence ID" value="MBC6489474.1"/>
    <property type="molecule type" value="Genomic_DNA"/>
</dbReference>
<keyword evidence="5 6" id="KW-0472">Membrane</keyword>
<name>A0ABR7M4L7_9BACT</name>
<protein>
    <submittedName>
        <fullName evidence="8">Phenylalanine 4-monooxygenase</fullName>
    </submittedName>
</protein>
<sequence>MFNWLVATITSVIDFFYPPFRRFIPLQTFRYIACGGGNTALDIFIYFISYNFILDKQVLHLGSIMGHTLAISPHIMAFVMSFVITFPLGFFLNRNIVFHDSDLRGRVQLFRYMLLVAACLLLNYVFIKLFVEQFSIYPTVAKILTTVIVVAFSYLTQRNFTFKKSAA</sequence>
<organism evidence="8 9">
    <name type="scientific">Flavihumibacter stibioxidans</name>
    <dbReference type="NCBI Taxonomy" id="1834163"/>
    <lineage>
        <taxon>Bacteria</taxon>
        <taxon>Pseudomonadati</taxon>
        <taxon>Bacteroidota</taxon>
        <taxon>Chitinophagia</taxon>
        <taxon>Chitinophagales</taxon>
        <taxon>Chitinophagaceae</taxon>
        <taxon>Flavihumibacter</taxon>
    </lineage>
</organism>
<comment type="caution">
    <text evidence="8">The sequence shown here is derived from an EMBL/GenBank/DDBJ whole genome shotgun (WGS) entry which is preliminary data.</text>
</comment>
<dbReference type="Proteomes" id="UP000765802">
    <property type="component" value="Unassembled WGS sequence"/>
</dbReference>
<proteinExistence type="inferred from homology"/>
<evidence type="ECO:0000259" key="7">
    <source>
        <dbReference type="Pfam" id="PF04138"/>
    </source>
</evidence>
<evidence type="ECO:0000256" key="2">
    <source>
        <dbReference type="ARBA" id="ARBA00009399"/>
    </source>
</evidence>
<evidence type="ECO:0000256" key="5">
    <source>
        <dbReference type="ARBA" id="ARBA00023136"/>
    </source>
</evidence>
<feature type="transmembrane region" description="Helical" evidence="6">
    <location>
        <begin position="136"/>
        <end position="155"/>
    </location>
</feature>
<feature type="domain" description="GtrA/DPMS transmembrane" evidence="7">
    <location>
        <begin position="30"/>
        <end position="162"/>
    </location>
</feature>
<dbReference type="PANTHER" id="PTHR38459">
    <property type="entry name" value="PROPHAGE BACTOPRENOL-LINKED GLUCOSE TRANSLOCASE HOMOLOG"/>
    <property type="match status" value="1"/>
</dbReference>
<reference evidence="8 9" key="1">
    <citation type="submission" date="2016-07" db="EMBL/GenBank/DDBJ databases">
        <title>Genome analysis of Flavihumibacter stibioxidans YS-17.</title>
        <authorList>
            <person name="Shi K."/>
            <person name="Han Y."/>
            <person name="Wang G."/>
        </authorList>
    </citation>
    <scope>NUCLEOTIDE SEQUENCE [LARGE SCALE GENOMIC DNA]</scope>
    <source>
        <strain evidence="8 9">YS-17</strain>
    </source>
</reference>
<feature type="transmembrane region" description="Helical" evidence="6">
    <location>
        <begin position="112"/>
        <end position="130"/>
    </location>
</feature>
<evidence type="ECO:0000256" key="6">
    <source>
        <dbReference type="SAM" id="Phobius"/>
    </source>
</evidence>
<dbReference type="InterPro" id="IPR007267">
    <property type="entry name" value="GtrA_DPMS_TM"/>
</dbReference>
<feature type="transmembrane region" description="Helical" evidence="6">
    <location>
        <begin position="31"/>
        <end position="53"/>
    </location>
</feature>
<dbReference type="PANTHER" id="PTHR38459:SF1">
    <property type="entry name" value="PROPHAGE BACTOPRENOL-LINKED GLUCOSE TRANSLOCASE HOMOLOG"/>
    <property type="match status" value="1"/>
</dbReference>
<comment type="subcellular location">
    <subcellularLocation>
        <location evidence="1">Membrane</location>
        <topology evidence="1">Multi-pass membrane protein</topology>
    </subcellularLocation>
</comment>
<keyword evidence="3 6" id="KW-0812">Transmembrane</keyword>
<keyword evidence="9" id="KW-1185">Reference proteome</keyword>
<dbReference type="RefSeq" id="WP_187254835.1">
    <property type="nucleotide sequence ID" value="NZ_JBHULF010000006.1"/>
</dbReference>
<evidence type="ECO:0000313" key="9">
    <source>
        <dbReference type="Proteomes" id="UP000765802"/>
    </source>
</evidence>
<dbReference type="InterPro" id="IPR051401">
    <property type="entry name" value="GtrA_CellWall_Glycosyl"/>
</dbReference>
<evidence type="ECO:0000256" key="1">
    <source>
        <dbReference type="ARBA" id="ARBA00004141"/>
    </source>
</evidence>
<comment type="similarity">
    <text evidence="2">Belongs to the GtrA family.</text>
</comment>
<gene>
    <name evidence="8" type="ORF">BC349_00720</name>
</gene>
<accession>A0ABR7M4L7</accession>
<evidence type="ECO:0000256" key="4">
    <source>
        <dbReference type="ARBA" id="ARBA00022989"/>
    </source>
</evidence>